<organism evidence="1 2">
    <name type="scientific">Tumebacillus lacus</name>
    <dbReference type="NCBI Taxonomy" id="2995335"/>
    <lineage>
        <taxon>Bacteria</taxon>
        <taxon>Bacillati</taxon>
        <taxon>Bacillota</taxon>
        <taxon>Bacilli</taxon>
        <taxon>Bacillales</taxon>
        <taxon>Alicyclobacillaceae</taxon>
        <taxon>Tumebacillus</taxon>
    </lineage>
</organism>
<evidence type="ECO:0000313" key="2">
    <source>
        <dbReference type="Proteomes" id="UP001208017"/>
    </source>
</evidence>
<proteinExistence type="predicted"/>
<gene>
    <name evidence="1" type="ORF">OS242_16170</name>
</gene>
<keyword evidence="2" id="KW-1185">Reference proteome</keyword>
<protein>
    <submittedName>
        <fullName evidence="1">Uncharacterized protein</fullName>
    </submittedName>
</protein>
<sequence length="110" mass="12694">MEWNYRPIIIRWPNEETGGYFRVPGCLVGDRTAFAIFDEHLEVHLVEPSHDPHEYELRYASNPLFYVGSDLPAVYHDLICLSFADFAGKYTHSDFYPAETTVPVQNAVRT</sequence>
<dbReference type="RefSeq" id="WP_267152735.1">
    <property type="nucleotide sequence ID" value="NZ_JAPMLT010000011.1"/>
</dbReference>
<dbReference type="EMBL" id="JAPMLT010000011">
    <property type="protein sequence ID" value="MCX7571485.1"/>
    <property type="molecule type" value="Genomic_DNA"/>
</dbReference>
<name>A0ABT3X3L8_9BACL</name>
<comment type="caution">
    <text evidence="1">The sequence shown here is derived from an EMBL/GenBank/DDBJ whole genome shotgun (WGS) entry which is preliminary data.</text>
</comment>
<evidence type="ECO:0000313" key="1">
    <source>
        <dbReference type="EMBL" id="MCX7571485.1"/>
    </source>
</evidence>
<accession>A0ABT3X3L8</accession>
<dbReference type="Proteomes" id="UP001208017">
    <property type="component" value="Unassembled WGS sequence"/>
</dbReference>
<reference evidence="1 2" key="1">
    <citation type="submission" date="2022-11" db="EMBL/GenBank/DDBJ databases">
        <title>Study of microbial diversity in lake waters.</title>
        <authorList>
            <person name="Zhang J."/>
        </authorList>
    </citation>
    <scope>NUCLEOTIDE SEQUENCE [LARGE SCALE GENOMIC DNA]</scope>
    <source>
        <strain evidence="1 2">DT12</strain>
    </source>
</reference>